<gene>
    <name evidence="1" type="ORF">PLEPLA_LOCUS9828</name>
</gene>
<sequence length="156" mass="17273">MEEAGFMIAVARHQGAIDTSNVDSIIMCVSWERILTWDRASAGDLNVCVCLFTPELRAVHRSDHTVSWLWPSGRAVGLQPEGRQIESQPLPKWPSSSESEVRIQRALLEATCSQGTCHTNSRLSPSLTERVPRTCGQRCPPKTPVLQFTLLSSDLS</sequence>
<organism evidence="1 2">
    <name type="scientific">Pleuronectes platessa</name>
    <name type="common">European plaice</name>
    <dbReference type="NCBI Taxonomy" id="8262"/>
    <lineage>
        <taxon>Eukaryota</taxon>
        <taxon>Metazoa</taxon>
        <taxon>Chordata</taxon>
        <taxon>Craniata</taxon>
        <taxon>Vertebrata</taxon>
        <taxon>Euteleostomi</taxon>
        <taxon>Actinopterygii</taxon>
        <taxon>Neopterygii</taxon>
        <taxon>Teleostei</taxon>
        <taxon>Neoteleostei</taxon>
        <taxon>Acanthomorphata</taxon>
        <taxon>Carangaria</taxon>
        <taxon>Pleuronectiformes</taxon>
        <taxon>Pleuronectoidei</taxon>
        <taxon>Pleuronectidae</taxon>
        <taxon>Pleuronectes</taxon>
    </lineage>
</organism>
<proteinExistence type="predicted"/>
<evidence type="ECO:0000313" key="2">
    <source>
        <dbReference type="Proteomes" id="UP001153269"/>
    </source>
</evidence>
<dbReference type="Proteomes" id="UP001153269">
    <property type="component" value="Unassembled WGS sequence"/>
</dbReference>
<keyword evidence="2" id="KW-1185">Reference proteome</keyword>
<dbReference type="AlphaFoldDB" id="A0A9N7YF32"/>
<accession>A0A9N7YF32</accession>
<dbReference type="EMBL" id="CADEAL010000556">
    <property type="protein sequence ID" value="CAB1421939.1"/>
    <property type="molecule type" value="Genomic_DNA"/>
</dbReference>
<reference evidence="1" key="1">
    <citation type="submission" date="2020-03" db="EMBL/GenBank/DDBJ databases">
        <authorList>
            <person name="Weist P."/>
        </authorList>
    </citation>
    <scope>NUCLEOTIDE SEQUENCE</scope>
</reference>
<protein>
    <submittedName>
        <fullName evidence="1">Uncharacterized protein</fullName>
    </submittedName>
</protein>
<evidence type="ECO:0000313" key="1">
    <source>
        <dbReference type="EMBL" id="CAB1421939.1"/>
    </source>
</evidence>
<comment type="caution">
    <text evidence="1">The sequence shown here is derived from an EMBL/GenBank/DDBJ whole genome shotgun (WGS) entry which is preliminary data.</text>
</comment>
<name>A0A9N7YF32_PLEPL</name>